<dbReference type="OrthoDB" id="3825743at2"/>
<evidence type="ECO:0000313" key="1">
    <source>
        <dbReference type="EMBL" id="TCO30321.1"/>
    </source>
</evidence>
<dbReference type="EMBL" id="SLWN01000005">
    <property type="protein sequence ID" value="TCO30321.1"/>
    <property type="molecule type" value="Genomic_DNA"/>
</dbReference>
<keyword evidence="2" id="KW-1185">Reference proteome</keyword>
<dbReference type="AlphaFoldDB" id="A0A4R2HNZ2"/>
<evidence type="ECO:0000313" key="2">
    <source>
        <dbReference type="Proteomes" id="UP000294508"/>
    </source>
</evidence>
<organism evidence="1 2">
    <name type="scientific">Kribbella steppae</name>
    <dbReference type="NCBI Taxonomy" id="2512223"/>
    <lineage>
        <taxon>Bacteria</taxon>
        <taxon>Bacillati</taxon>
        <taxon>Actinomycetota</taxon>
        <taxon>Actinomycetes</taxon>
        <taxon>Propionibacteriales</taxon>
        <taxon>Kribbellaceae</taxon>
        <taxon>Kribbella</taxon>
    </lineage>
</organism>
<proteinExistence type="predicted"/>
<dbReference type="Proteomes" id="UP000294508">
    <property type="component" value="Unassembled WGS sequence"/>
</dbReference>
<comment type="caution">
    <text evidence="1">The sequence shown here is derived from an EMBL/GenBank/DDBJ whole genome shotgun (WGS) entry which is preliminary data.</text>
</comment>
<name>A0A4R2HNZ2_9ACTN</name>
<accession>A0A4R2HNZ2</accession>
<protein>
    <submittedName>
        <fullName evidence="1">Uncharacterized protein</fullName>
    </submittedName>
</protein>
<dbReference type="RefSeq" id="WP_132209991.1">
    <property type="nucleotide sequence ID" value="NZ_SLWN01000005.1"/>
</dbReference>
<reference evidence="1 2" key="1">
    <citation type="journal article" date="2015" name="Stand. Genomic Sci.">
        <title>Genomic Encyclopedia of Bacterial and Archaeal Type Strains, Phase III: the genomes of soil and plant-associated and newly described type strains.</title>
        <authorList>
            <person name="Whitman W.B."/>
            <person name="Woyke T."/>
            <person name="Klenk H.P."/>
            <person name="Zhou Y."/>
            <person name="Lilburn T.G."/>
            <person name="Beck B.J."/>
            <person name="De Vos P."/>
            <person name="Vandamme P."/>
            <person name="Eisen J.A."/>
            <person name="Garrity G."/>
            <person name="Hugenholtz P."/>
            <person name="Kyrpides N.C."/>
        </authorList>
    </citation>
    <scope>NUCLEOTIDE SEQUENCE [LARGE SCALE GENOMIC DNA]</scope>
    <source>
        <strain evidence="1 2">VKM Ac-2572</strain>
    </source>
</reference>
<sequence>MGLDANFPAVTMNDPNGHVTVYNQDHLPIGQLGPTPFESPSVNVTCRLKAWEDAYWYRLLNPDGWDFPATTAYVSADETHELNPGQPYPVPECKNVGCRRKVGQAAAAGVLAAGAVTAIRSWRRRPGTPDTA</sequence>
<gene>
    <name evidence="1" type="ORF">EV652_105315</name>
</gene>